<dbReference type="Proteomes" id="UP000265520">
    <property type="component" value="Unassembled WGS sequence"/>
</dbReference>
<comment type="caution">
    <text evidence="1">The sequence shown here is derived from an EMBL/GenBank/DDBJ whole genome shotgun (WGS) entry which is preliminary data.</text>
</comment>
<protein>
    <submittedName>
        <fullName evidence="1">Uncharacterized protein</fullName>
    </submittedName>
</protein>
<proteinExistence type="predicted"/>
<sequence>KQENFGCALPPARGANLPVRRALCVLVLDVCS</sequence>
<evidence type="ECO:0000313" key="2">
    <source>
        <dbReference type="Proteomes" id="UP000265520"/>
    </source>
</evidence>
<organism evidence="1 2">
    <name type="scientific">Trifolium medium</name>
    <dbReference type="NCBI Taxonomy" id="97028"/>
    <lineage>
        <taxon>Eukaryota</taxon>
        <taxon>Viridiplantae</taxon>
        <taxon>Streptophyta</taxon>
        <taxon>Embryophyta</taxon>
        <taxon>Tracheophyta</taxon>
        <taxon>Spermatophyta</taxon>
        <taxon>Magnoliopsida</taxon>
        <taxon>eudicotyledons</taxon>
        <taxon>Gunneridae</taxon>
        <taxon>Pentapetalae</taxon>
        <taxon>rosids</taxon>
        <taxon>fabids</taxon>
        <taxon>Fabales</taxon>
        <taxon>Fabaceae</taxon>
        <taxon>Papilionoideae</taxon>
        <taxon>50 kb inversion clade</taxon>
        <taxon>NPAAA clade</taxon>
        <taxon>Hologalegina</taxon>
        <taxon>IRL clade</taxon>
        <taxon>Trifolieae</taxon>
        <taxon>Trifolium</taxon>
    </lineage>
</organism>
<accession>A0A392UF89</accession>
<evidence type="ECO:0000313" key="1">
    <source>
        <dbReference type="EMBL" id="MCI72191.1"/>
    </source>
</evidence>
<dbReference type="EMBL" id="LXQA010812871">
    <property type="protein sequence ID" value="MCI72191.1"/>
    <property type="molecule type" value="Genomic_DNA"/>
</dbReference>
<name>A0A392UF89_9FABA</name>
<feature type="non-terminal residue" evidence="1">
    <location>
        <position position="1"/>
    </location>
</feature>
<dbReference type="AlphaFoldDB" id="A0A392UF89"/>
<reference evidence="1 2" key="1">
    <citation type="journal article" date="2018" name="Front. Plant Sci.">
        <title>Red Clover (Trifolium pratense) and Zigzag Clover (T. medium) - A Picture of Genomic Similarities and Differences.</title>
        <authorList>
            <person name="Dluhosova J."/>
            <person name="Istvanek J."/>
            <person name="Nedelnik J."/>
            <person name="Repkova J."/>
        </authorList>
    </citation>
    <scope>NUCLEOTIDE SEQUENCE [LARGE SCALE GENOMIC DNA]</scope>
    <source>
        <strain evidence="2">cv. 10/8</strain>
        <tissue evidence="1">Leaf</tissue>
    </source>
</reference>
<keyword evidence="2" id="KW-1185">Reference proteome</keyword>